<evidence type="ECO:0000313" key="2">
    <source>
        <dbReference type="EMBL" id="MBB5741641.1"/>
    </source>
</evidence>
<reference evidence="2 3" key="1">
    <citation type="submission" date="2020-08" db="EMBL/GenBank/DDBJ databases">
        <title>Sequencing the genomes of 1000 actinobacteria strains.</title>
        <authorList>
            <person name="Klenk H.-P."/>
        </authorList>
    </citation>
    <scope>NUCLEOTIDE SEQUENCE [LARGE SCALE GENOMIC DNA]</scope>
    <source>
        <strain evidence="2 3">DSM 24823</strain>
    </source>
</reference>
<accession>A0A7W9F9W3</accession>
<dbReference type="Proteomes" id="UP000517712">
    <property type="component" value="Unassembled WGS sequence"/>
</dbReference>
<keyword evidence="3" id="KW-1185">Reference proteome</keyword>
<proteinExistence type="predicted"/>
<keyword evidence="1" id="KW-1133">Transmembrane helix</keyword>
<protein>
    <submittedName>
        <fullName evidence="2">Uncharacterized protein</fullName>
    </submittedName>
</protein>
<keyword evidence="1" id="KW-0472">Membrane</keyword>
<dbReference type="EMBL" id="JACHMU010000001">
    <property type="protein sequence ID" value="MBB5741641.1"/>
    <property type="molecule type" value="Genomic_DNA"/>
</dbReference>
<keyword evidence="1" id="KW-0812">Transmembrane</keyword>
<evidence type="ECO:0000313" key="3">
    <source>
        <dbReference type="Proteomes" id="UP000517712"/>
    </source>
</evidence>
<dbReference type="RefSeq" id="WP_184280860.1">
    <property type="nucleotide sequence ID" value="NZ_BAAAPG010000001.1"/>
</dbReference>
<gene>
    <name evidence="2" type="ORF">HD600_000138</name>
</gene>
<name>A0A7W9F9W3_9MICO</name>
<organism evidence="2 3">
    <name type="scientific">Microbacterium ginsengiterrae</name>
    <dbReference type="NCBI Taxonomy" id="546115"/>
    <lineage>
        <taxon>Bacteria</taxon>
        <taxon>Bacillati</taxon>
        <taxon>Actinomycetota</taxon>
        <taxon>Actinomycetes</taxon>
        <taxon>Micrococcales</taxon>
        <taxon>Microbacteriaceae</taxon>
        <taxon>Microbacterium</taxon>
    </lineage>
</organism>
<comment type="caution">
    <text evidence="2">The sequence shown here is derived from an EMBL/GenBank/DDBJ whole genome shotgun (WGS) entry which is preliminary data.</text>
</comment>
<sequence>MNATNRAVNRGVLLVVGAVLIAVGGGGAAAALWPVAAATWQSSASSAIEWMHEADRASRLSEESAVSWFVVGILAALLLIAAAAVLVMARLGGGRSSTVLREEASGGAHGAITIHPGFASDAITHSLNDRDEILACRVAARRVRGADVLHVSVTPRKNTSPIAVANTVTRLVDNLAALTGRETPTLVSIHAGVRSRLAADHSRVASS</sequence>
<evidence type="ECO:0000256" key="1">
    <source>
        <dbReference type="SAM" id="Phobius"/>
    </source>
</evidence>
<feature type="transmembrane region" description="Helical" evidence="1">
    <location>
        <begin position="65"/>
        <end position="87"/>
    </location>
</feature>
<dbReference type="AlphaFoldDB" id="A0A7W9F9W3"/>
<feature type="transmembrane region" description="Helical" evidence="1">
    <location>
        <begin position="12"/>
        <end position="33"/>
    </location>
</feature>